<dbReference type="RefSeq" id="WP_106440956.1">
    <property type="nucleotide sequence ID" value="NZ_NCLF01000017.1"/>
</dbReference>
<protein>
    <submittedName>
        <fullName evidence="1">Uncharacterized protein</fullName>
    </submittedName>
</protein>
<dbReference type="SUPFAM" id="SSF56801">
    <property type="entry name" value="Acetyl-CoA synthetase-like"/>
    <property type="match status" value="1"/>
</dbReference>
<name>A0A380Q387_YERPU</name>
<dbReference type="InterPro" id="IPR042099">
    <property type="entry name" value="ANL_N_sf"/>
</dbReference>
<reference evidence="1 2" key="1">
    <citation type="submission" date="2018-06" db="EMBL/GenBank/DDBJ databases">
        <authorList>
            <consortium name="Pathogen Informatics"/>
            <person name="Doyle S."/>
        </authorList>
    </citation>
    <scope>NUCLEOTIDE SEQUENCE [LARGE SCALE GENOMIC DNA]</scope>
    <source>
        <strain evidence="1 2">NCTC8580</strain>
    </source>
</reference>
<dbReference type="Proteomes" id="UP000255087">
    <property type="component" value="Unassembled WGS sequence"/>
</dbReference>
<sequence length="364" mass="40048">MHNKLEMLESLVNVISSAPTFAEMPKRTLADKGIDGPTGAHVIEQLHTPLNFAFVTFTTGTSAFQNIVGVTWSELETRIRAGCQALALAQIDRGTDLLVTYAPLINVFTQQALVRAGVQQHFLQRSNRDSLLLALCKGSYHTVLGESSFLRATLEQAYTLGLEDLLPKKLCLLTAGAPLDFELLTIANRLGYDVHDLYGCQEFGWLLLDGVPLRDDIVFIPSPVRAGYHEIVVGGIPIGDMFPLSSQGHICSGKGDVLTYKRQRSVPEYEAVVTQTTCHSREVIERTARTLLRIKGRIVRVAPDLILNAAATEIKLFPAFSDYNHGSNLVIRGPEKTAQFDLMIAAQIELQSSDKKDSTWLKGS</sequence>
<proteinExistence type="predicted"/>
<evidence type="ECO:0000313" key="1">
    <source>
        <dbReference type="EMBL" id="SUP80029.1"/>
    </source>
</evidence>
<dbReference type="Gene3D" id="3.40.50.12780">
    <property type="entry name" value="N-terminal domain of ligase-like"/>
    <property type="match status" value="1"/>
</dbReference>
<dbReference type="AlphaFoldDB" id="A0A380Q387"/>
<evidence type="ECO:0000313" key="2">
    <source>
        <dbReference type="Proteomes" id="UP000255087"/>
    </source>
</evidence>
<dbReference type="EMBL" id="UHJC01000001">
    <property type="protein sequence ID" value="SUP80029.1"/>
    <property type="molecule type" value="Genomic_DNA"/>
</dbReference>
<accession>A0A380Q387</accession>
<organism evidence="1 2">
    <name type="scientific">Yersinia pseudotuberculosis</name>
    <dbReference type="NCBI Taxonomy" id="633"/>
    <lineage>
        <taxon>Bacteria</taxon>
        <taxon>Pseudomonadati</taxon>
        <taxon>Pseudomonadota</taxon>
        <taxon>Gammaproteobacteria</taxon>
        <taxon>Enterobacterales</taxon>
        <taxon>Yersiniaceae</taxon>
        <taxon>Yersinia</taxon>
    </lineage>
</organism>
<gene>
    <name evidence="1" type="ORF">NCTC8580_00068</name>
</gene>